<evidence type="ECO:0000256" key="5">
    <source>
        <dbReference type="ARBA" id="ARBA00022837"/>
    </source>
</evidence>
<protein>
    <recommendedName>
        <fullName evidence="9">Ca(2+)/H(+) antiporter</fullName>
    </recommendedName>
</protein>
<feature type="transmembrane region" description="Helical" evidence="9">
    <location>
        <begin position="94"/>
        <end position="115"/>
    </location>
</feature>
<dbReference type="GO" id="GO:0015369">
    <property type="term" value="F:calcium:proton antiporter activity"/>
    <property type="evidence" value="ECO:0007669"/>
    <property type="project" value="UniProtKB-UniRule"/>
</dbReference>
<feature type="transmembrane region" description="Helical" evidence="9">
    <location>
        <begin position="127"/>
        <end position="147"/>
    </location>
</feature>
<accession>A0A1F6EHS0</accession>
<dbReference type="GO" id="GO:0006874">
    <property type="term" value="P:intracellular calcium ion homeostasis"/>
    <property type="evidence" value="ECO:0007669"/>
    <property type="project" value="TreeGrafter"/>
</dbReference>
<sequence>MSLTRYIFPALLLFAPLTLFVEYTHAAPLLVFGFAALAIIPLAKYLGEATEHLASHTNPALGGFLNATFGNATELIIALFALNAGLIGVVQASLTGSIVANLLLVGGFAIFVGGWKREKQTFSQTGVLATGITLVLSVVALVIPAIFLETAPGVDPLVVEHLSIVVAIGMIFSYIASIYFTLHTHKHLYVEEIAQQYKAHWSVRKSLIILTASTLIVAWMSEILVGAIEPLLEILGWTELFIGVVVVAIIGNAAEHFSAVTVALKNRMDLALQISMGSAAQIAMFVAPVLVLVSLLFDQQMHLVFNMFEVIAIVLSVLMANLAVQDGESNWLEGLQLLIAYFIIAIAFFLHP</sequence>
<dbReference type="InterPro" id="IPR004713">
    <property type="entry name" value="CaH_exchang"/>
</dbReference>
<dbReference type="Gene3D" id="1.20.1420.30">
    <property type="entry name" value="NCX, central ion-binding region"/>
    <property type="match status" value="1"/>
</dbReference>
<organism evidence="11 12">
    <name type="scientific">Candidatus Kaiserbacteria bacterium RIFCSPLOWO2_01_FULL_53_17</name>
    <dbReference type="NCBI Taxonomy" id="1798511"/>
    <lineage>
        <taxon>Bacteria</taxon>
        <taxon>Candidatus Kaiseribacteriota</taxon>
    </lineage>
</organism>
<feature type="transmembrane region" description="Helical" evidence="9">
    <location>
        <begin position="30"/>
        <end position="47"/>
    </location>
</feature>
<feature type="transmembrane region" description="Helical" evidence="9">
    <location>
        <begin position="59"/>
        <end position="82"/>
    </location>
</feature>
<evidence type="ECO:0000256" key="3">
    <source>
        <dbReference type="ARBA" id="ARBA00022568"/>
    </source>
</evidence>
<evidence type="ECO:0000313" key="12">
    <source>
        <dbReference type="Proteomes" id="UP000177306"/>
    </source>
</evidence>
<evidence type="ECO:0000259" key="10">
    <source>
        <dbReference type="Pfam" id="PF01699"/>
    </source>
</evidence>
<dbReference type="GO" id="GO:0012505">
    <property type="term" value="C:endomembrane system"/>
    <property type="evidence" value="ECO:0007669"/>
    <property type="project" value="UniProtKB-SubCell"/>
</dbReference>
<name>A0A1F6EHS0_9BACT</name>
<dbReference type="Proteomes" id="UP000177306">
    <property type="component" value="Unassembled WGS sequence"/>
</dbReference>
<reference evidence="11 12" key="1">
    <citation type="journal article" date="2016" name="Nat. Commun.">
        <title>Thousands of microbial genomes shed light on interconnected biogeochemical processes in an aquifer system.</title>
        <authorList>
            <person name="Anantharaman K."/>
            <person name="Brown C.T."/>
            <person name="Hug L.A."/>
            <person name="Sharon I."/>
            <person name="Castelle C.J."/>
            <person name="Probst A.J."/>
            <person name="Thomas B.C."/>
            <person name="Singh A."/>
            <person name="Wilkins M.J."/>
            <person name="Karaoz U."/>
            <person name="Brodie E.L."/>
            <person name="Williams K.H."/>
            <person name="Hubbard S.S."/>
            <person name="Banfield J.F."/>
        </authorList>
    </citation>
    <scope>NUCLEOTIDE SEQUENCE [LARGE SCALE GENOMIC DNA]</scope>
</reference>
<keyword evidence="6 9" id="KW-1133">Transmembrane helix</keyword>
<feature type="transmembrane region" description="Helical" evidence="9">
    <location>
        <begin position="331"/>
        <end position="350"/>
    </location>
</feature>
<evidence type="ECO:0000256" key="4">
    <source>
        <dbReference type="ARBA" id="ARBA00022692"/>
    </source>
</evidence>
<feature type="transmembrane region" description="Helical" evidence="9">
    <location>
        <begin position="240"/>
        <end position="264"/>
    </location>
</feature>
<evidence type="ECO:0000256" key="1">
    <source>
        <dbReference type="ARBA" id="ARBA00004127"/>
    </source>
</evidence>
<feature type="transmembrane region" description="Helical" evidence="9">
    <location>
        <begin position="207"/>
        <end position="228"/>
    </location>
</feature>
<keyword evidence="2 9" id="KW-0813">Transport</keyword>
<keyword evidence="9" id="KW-0050">Antiport</keyword>
<dbReference type="Pfam" id="PF01699">
    <property type="entry name" value="Na_Ca_ex"/>
    <property type="match status" value="2"/>
</dbReference>
<dbReference type="PANTHER" id="PTHR31503">
    <property type="entry name" value="VACUOLAR CALCIUM ION TRANSPORTER"/>
    <property type="match status" value="1"/>
</dbReference>
<keyword evidence="8 9" id="KW-0472">Membrane</keyword>
<comment type="caution">
    <text evidence="9">Lacks conserved residue(s) required for the propagation of feature annotation.</text>
</comment>
<feature type="transmembrane region" description="Helical" evidence="9">
    <location>
        <begin position="276"/>
        <end position="297"/>
    </location>
</feature>
<keyword evidence="4 9" id="KW-0812">Transmembrane</keyword>
<comment type="function">
    <text evidence="9">Ca(+)/H(+) antiporter that extrudes calcium in exchange for external protons.</text>
</comment>
<feature type="domain" description="Sodium/calcium exchanger membrane region" evidence="10">
    <location>
        <begin position="206"/>
        <end position="349"/>
    </location>
</feature>
<evidence type="ECO:0000313" key="11">
    <source>
        <dbReference type="EMBL" id="OGG73168.1"/>
    </source>
</evidence>
<evidence type="ECO:0000256" key="9">
    <source>
        <dbReference type="RuleBase" id="RU365028"/>
    </source>
</evidence>
<proteinExistence type="inferred from homology"/>
<dbReference type="EMBL" id="MFLY01000008">
    <property type="protein sequence ID" value="OGG73168.1"/>
    <property type="molecule type" value="Genomic_DNA"/>
</dbReference>
<feature type="domain" description="Sodium/calcium exchanger membrane region" evidence="10">
    <location>
        <begin position="29"/>
        <end position="181"/>
    </location>
</feature>
<keyword evidence="7 9" id="KW-0406">Ion transport</keyword>
<dbReference type="InterPro" id="IPR004837">
    <property type="entry name" value="NaCa_Exmemb"/>
</dbReference>
<dbReference type="GO" id="GO:0016020">
    <property type="term" value="C:membrane"/>
    <property type="evidence" value="ECO:0007669"/>
    <property type="project" value="InterPro"/>
</dbReference>
<keyword evidence="5 9" id="KW-0106">Calcium</keyword>
<feature type="transmembrane region" description="Helical" evidence="9">
    <location>
        <begin position="303"/>
        <end position="324"/>
    </location>
</feature>
<evidence type="ECO:0000256" key="2">
    <source>
        <dbReference type="ARBA" id="ARBA00022448"/>
    </source>
</evidence>
<evidence type="ECO:0000256" key="6">
    <source>
        <dbReference type="ARBA" id="ARBA00022989"/>
    </source>
</evidence>
<dbReference type="AlphaFoldDB" id="A0A1F6EHS0"/>
<dbReference type="NCBIfam" id="TIGR00378">
    <property type="entry name" value="cax"/>
    <property type="match status" value="1"/>
</dbReference>
<comment type="caution">
    <text evidence="11">The sequence shown here is derived from an EMBL/GenBank/DDBJ whole genome shotgun (WGS) entry which is preliminary data.</text>
</comment>
<keyword evidence="3 9" id="KW-0109">Calcium transport</keyword>
<dbReference type="InterPro" id="IPR044880">
    <property type="entry name" value="NCX_ion-bd_dom_sf"/>
</dbReference>
<evidence type="ECO:0000256" key="7">
    <source>
        <dbReference type="ARBA" id="ARBA00023065"/>
    </source>
</evidence>
<comment type="similarity">
    <text evidence="9">Belongs to the Ca(2+):cation antiporter (CaCA) (TC 2.A.19) family.</text>
</comment>
<gene>
    <name evidence="11" type="ORF">A3A38_03525</name>
</gene>
<dbReference type="PANTHER" id="PTHR31503:SF22">
    <property type="entry name" value="VACUOLAR CALCIUM ION TRANSPORTER"/>
    <property type="match status" value="1"/>
</dbReference>
<comment type="subcellular location">
    <subcellularLocation>
        <location evidence="1">Endomembrane system</location>
        <topology evidence="1">Multi-pass membrane protein</topology>
    </subcellularLocation>
</comment>
<dbReference type="InterPro" id="IPR004798">
    <property type="entry name" value="CAX-like"/>
</dbReference>
<feature type="transmembrane region" description="Helical" evidence="9">
    <location>
        <begin position="162"/>
        <end position="182"/>
    </location>
</feature>
<evidence type="ECO:0000256" key="8">
    <source>
        <dbReference type="ARBA" id="ARBA00023136"/>
    </source>
</evidence>